<evidence type="ECO:0000313" key="3">
    <source>
        <dbReference type="EMBL" id="QHU03885.1"/>
    </source>
</evidence>
<proteinExistence type="predicted"/>
<dbReference type="InterPro" id="IPR037524">
    <property type="entry name" value="PA14/GLEYA"/>
</dbReference>
<dbReference type="InterPro" id="IPR018871">
    <property type="entry name" value="GLEYA_adhesin_domain"/>
</dbReference>
<sequence length="957" mass="108454">MTDSTRTDYRTKLDFDTDKIAATMPDSYDHMKKSLSYVYLKPTWNQIATSDSGSCFTPLEYSVNAEPPVKAIPGLHTKHTCKINAGIYKANYEWNNPSFFPSSIFNNNPDGSKKIYTPGLKLTINKSGYFYGQETFFKNSKFNVVQKDLVTKFDNLTNATNKQILANGNNKEFSLEWKGFMVPDVAGLWRIGIQASNAANFWLGDSAKEAYYSSTNKLINAGSQTNVNVTQSVELTSRQEYAVRIQYGAKSGDHNFVLTIVDPNGKTRTDTEKLFCQIENSDSIGSQINSNFNTQNNIYYSLTQAPGYEQKNLFNCFISDRESNTKSEPGNYEYEIVWSTTPVTKAEDTYNASPSYYGYIFYRSFNAPQYDHQECLPPAYMTDPIPASTDPETGAQISAGVPSYCKPGTTTVIDHYQVVDGSIFVYSNGNVKQLEPFHSNGVLNLSDQGYLTTYYYGTEMEYYGPKGNPYGPRSYGWLPVNRYVAGGHDPVSNDNWAKWKVLNNITNQIDLSTGANGVGAPEDPTGIVRVLCISSNNCYKLEINRRGDLVIKRSYKGCRGAKAYDPNDGEVKYTAIEPNYNPTTLRDYYFYDVEVDKKINKVFFGQDDNDENKTLQYIEKKDPYINVNTNSAIELKDDFMKPYFGIAPSVDEMNNAVIVGSVDEAMQKCKSDPKCKYFYYFQNSKDYKYYLLKYSGDNFTPLYYYPISPGHNMLNSTLYLRNFKVTTATKDFRDPHPDITITDYTPFSQYTIKPFTSDNNKYIKENTNDDIHCATIAPMALQYLYYNGTDPNSGDPDMTKLYSTNNKRCLKKMKKDGYEGFENHGYMDSESVYNYYGTNDPKSLGLPDGIIQDQINPLNEIANDYEVKMKKVNTRFIDISNNINIITNYQGQGIRDDMSGNDFYDYNTPFTLNKPKTLVEGRIYDTKQLAAQDNAVYVLGTLTAATLIVFAIALARE</sequence>
<dbReference type="PROSITE" id="PS51820">
    <property type="entry name" value="PA14"/>
    <property type="match status" value="1"/>
</dbReference>
<name>A0A6C0JDH4_9ZZZZ</name>
<evidence type="ECO:0000256" key="1">
    <source>
        <dbReference type="SAM" id="Phobius"/>
    </source>
</evidence>
<feature type="transmembrane region" description="Helical" evidence="1">
    <location>
        <begin position="935"/>
        <end position="955"/>
    </location>
</feature>
<evidence type="ECO:0000259" key="2">
    <source>
        <dbReference type="PROSITE" id="PS51820"/>
    </source>
</evidence>
<accession>A0A6C0JDH4</accession>
<reference evidence="3" key="1">
    <citation type="journal article" date="2020" name="Nature">
        <title>Giant virus diversity and host interactions through global metagenomics.</title>
        <authorList>
            <person name="Schulz F."/>
            <person name="Roux S."/>
            <person name="Paez-Espino D."/>
            <person name="Jungbluth S."/>
            <person name="Walsh D.A."/>
            <person name="Denef V.J."/>
            <person name="McMahon K.D."/>
            <person name="Konstantinidis K.T."/>
            <person name="Eloe-Fadrosh E.A."/>
            <person name="Kyrpides N.C."/>
            <person name="Woyke T."/>
        </authorList>
    </citation>
    <scope>NUCLEOTIDE SEQUENCE</scope>
    <source>
        <strain evidence="3">GVMAG-M-3300027708-20</strain>
    </source>
</reference>
<protein>
    <recommendedName>
        <fullName evidence="2">PA14 domain-containing protein</fullName>
    </recommendedName>
</protein>
<feature type="domain" description="PA14" evidence="2">
    <location>
        <begin position="127"/>
        <end position="274"/>
    </location>
</feature>
<organism evidence="3">
    <name type="scientific">viral metagenome</name>
    <dbReference type="NCBI Taxonomy" id="1070528"/>
    <lineage>
        <taxon>unclassified sequences</taxon>
        <taxon>metagenomes</taxon>
        <taxon>organismal metagenomes</taxon>
    </lineage>
</organism>
<keyword evidence="1" id="KW-1133">Transmembrane helix</keyword>
<dbReference type="Pfam" id="PF10528">
    <property type="entry name" value="GLEYA"/>
    <property type="match status" value="1"/>
</dbReference>
<dbReference type="EMBL" id="MN740389">
    <property type="protein sequence ID" value="QHU03885.1"/>
    <property type="molecule type" value="Genomic_DNA"/>
</dbReference>
<dbReference type="Gene3D" id="2.60.120.1560">
    <property type="match status" value="1"/>
</dbReference>
<keyword evidence="1" id="KW-0472">Membrane</keyword>
<dbReference type="AlphaFoldDB" id="A0A6C0JDH4"/>
<keyword evidence="1" id="KW-0812">Transmembrane</keyword>